<evidence type="ECO:0000313" key="1">
    <source>
        <dbReference type="EMBL" id="QJB02175.1"/>
    </source>
</evidence>
<proteinExistence type="predicted"/>
<organism evidence="1">
    <name type="scientific">viral metagenome</name>
    <dbReference type="NCBI Taxonomy" id="1070528"/>
    <lineage>
        <taxon>unclassified sequences</taxon>
        <taxon>metagenomes</taxon>
        <taxon>organismal metagenomes</taxon>
    </lineage>
</organism>
<gene>
    <name evidence="1" type="ORF">MM171B01423_0006</name>
</gene>
<name>A0A6M3M976_9ZZZZ</name>
<accession>A0A6M3M976</accession>
<sequence length="166" mass="19040">MAYQFQYVGGVSKPTMHTSEKFLLFFVLDGREIPFYQLKENGLITQLFWKNPDYTVANNVAKLFVGQKGFGIPSLWYSFYIRLVDGAGPMVTIRPFSGTKSGFFFKARCHFMRQKEILQLLDGKAVSREFVLKQKLMPVEMLKRMVTVDKSFMKEGVRAIKIGAKG</sequence>
<dbReference type="AlphaFoldDB" id="A0A6M3M976"/>
<dbReference type="EMBL" id="MT143764">
    <property type="protein sequence ID" value="QJB02175.1"/>
    <property type="molecule type" value="Genomic_DNA"/>
</dbReference>
<protein>
    <submittedName>
        <fullName evidence="1">Uncharacterized protein</fullName>
    </submittedName>
</protein>
<reference evidence="1" key="1">
    <citation type="submission" date="2020-03" db="EMBL/GenBank/DDBJ databases">
        <title>The deep terrestrial virosphere.</title>
        <authorList>
            <person name="Holmfeldt K."/>
            <person name="Nilsson E."/>
            <person name="Simone D."/>
            <person name="Lopez-Fernandez M."/>
            <person name="Wu X."/>
            <person name="de Brujin I."/>
            <person name="Lundin D."/>
            <person name="Andersson A."/>
            <person name="Bertilsson S."/>
            <person name="Dopson M."/>
        </authorList>
    </citation>
    <scope>NUCLEOTIDE SEQUENCE</scope>
    <source>
        <strain evidence="1">MM171B01423</strain>
    </source>
</reference>